<proteinExistence type="predicted"/>
<feature type="chain" id="PRO_5022729239" description="Beta-galactosidase" evidence="3">
    <location>
        <begin position="22"/>
        <end position="542"/>
    </location>
</feature>
<sequence length="542" mass="60185">MVTPLALSAVLLASSAAHSFAEPPRIVHTEAGNQIVLHGKPYLLLGGELGNSSAGTAEQADSILPRLASIHVNTVLMPVAWEQIEPQEGKFDFSILDHWIEVARSRQMHLVPLWFGSWKNAFSNYAPLWVKQDKKRFPRAMSADGTELEILSTFGEETLRSDQRAFRALMQHIRQVDESEQTVLMVQVENEVGYLGRGGRDRSTQADASFQSAVPRALVEKLRSRREMLSPELASQFHPDGKTWAEVFGDGADEVFMAWRYATFMETVAGGGKQAYALPMYVNAQLPAAAERAGEYPSGAPHPYYLEVYRALAPSLDFFSPDIYWPNFEYWVQRYNVPGNALFVPEARLEAGPFNALYAYGEARAFGFCPFGIDGVMPSKDPAAPVPDIAQTYGALEDLGDLVLDAQRTGRSRGLVLHASSPRATQTVALGGYLFEATLSRSWPAKTLLTDDGAMIILEKNEGEFYIAGRGLTVNFYRDPDVDKKIGGIGSIEEVKREEGKWITQRRLNGDQSNQGRQLSMAANQMHIYKVVLYASERHRAE</sequence>
<keyword evidence="3" id="KW-0732">Signal</keyword>
<dbReference type="Gene3D" id="2.60.220.20">
    <property type="entry name" value="putative beta-Galactosidase from caulobacter crescentus"/>
    <property type="match status" value="1"/>
</dbReference>
<keyword evidence="1" id="KW-0378">Hydrolase</keyword>
<dbReference type="GO" id="GO:0004565">
    <property type="term" value="F:beta-galactosidase activity"/>
    <property type="evidence" value="ECO:0007669"/>
    <property type="project" value="InterPro"/>
</dbReference>
<reference evidence="6 7" key="1">
    <citation type="submission" date="2019-08" db="EMBL/GenBank/DDBJ databases">
        <title>Complete genome sequence of Terriglobus albidus strain ORNL.</title>
        <authorList>
            <person name="Podar M."/>
        </authorList>
    </citation>
    <scope>NUCLEOTIDE SEQUENCE [LARGE SCALE GENOMIC DNA]</scope>
    <source>
        <strain evidence="6 7">ORNL</strain>
    </source>
</reference>
<protein>
    <recommendedName>
        <fullName evidence="8">Beta-galactosidase</fullName>
    </recommendedName>
</protein>
<keyword evidence="2" id="KW-0326">Glycosidase</keyword>
<dbReference type="Pfam" id="PF02449">
    <property type="entry name" value="Glyco_hydro_42"/>
    <property type="match status" value="1"/>
</dbReference>
<organism evidence="6 7">
    <name type="scientific">Terriglobus albidus</name>
    <dbReference type="NCBI Taxonomy" id="1592106"/>
    <lineage>
        <taxon>Bacteria</taxon>
        <taxon>Pseudomonadati</taxon>
        <taxon>Acidobacteriota</taxon>
        <taxon>Terriglobia</taxon>
        <taxon>Terriglobales</taxon>
        <taxon>Acidobacteriaceae</taxon>
        <taxon>Terriglobus</taxon>
    </lineage>
</organism>
<dbReference type="OrthoDB" id="9800974at2"/>
<evidence type="ECO:0000256" key="3">
    <source>
        <dbReference type="SAM" id="SignalP"/>
    </source>
</evidence>
<feature type="signal peptide" evidence="3">
    <location>
        <begin position="1"/>
        <end position="21"/>
    </location>
</feature>
<dbReference type="RefSeq" id="WP_147646646.1">
    <property type="nucleotide sequence ID" value="NZ_CP042806.1"/>
</dbReference>
<feature type="domain" description="DUF5597" evidence="5">
    <location>
        <begin position="390"/>
        <end position="519"/>
    </location>
</feature>
<dbReference type="InterPro" id="IPR013529">
    <property type="entry name" value="Glyco_hydro_42_N"/>
</dbReference>
<dbReference type="KEGG" id="talb:FTW19_05185"/>
<evidence type="ECO:0008006" key="8">
    <source>
        <dbReference type="Google" id="ProtNLM"/>
    </source>
</evidence>
<evidence type="ECO:0000259" key="4">
    <source>
        <dbReference type="Pfam" id="PF02449"/>
    </source>
</evidence>
<evidence type="ECO:0000313" key="7">
    <source>
        <dbReference type="Proteomes" id="UP000321820"/>
    </source>
</evidence>
<dbReference type="EMBL" id="CP042806">
    <property type="protein sequence ID" value="QEE27455.1"/>
    <property type="molecule type" value="Genomic_DNA"/>
</dbReference>
<feature type="domain" description="Glycoside hydrolase family 42 N-terminal" evidence="4">
    <location>
        <begin position="59"/>
        <end position="193"/>
    </location>
</feature>
<dbReference type="InterPro" id="IPR040719">
    <property type="entry name" value="DUF5597"/>
</dbReference>
<name>A0A5B9E8K6_9BACT</name>
<dbReference type="AlphaFoldDB" id="A0A5B9E8K6"/>
<dbReference type="InterPro" id="IPR017853">
    <property type="entry name" value="GH"/>
</dbReference>
<dbReference type="GO" id="GO:0009341">
    <property type="term" value="C:beta-galactosidase complex"/>
    <property type="evidence" value="ECO:0007669"/>
    <property type="project" value="InterPro"/>
</dbReference>
<dbReference type="SUPFAM" id="SSF51445">
    <property type="entry name" value="(Trans)glycosidases"/>
    <property type="match status" value="1"/>
</dbReference>
<evidence type="ECO:0000256" key="2">
    <source>
        <dbReference type="ARBA" id="ARBA00023295"/>
    </source>
</evidence>
<gene>
    <name evidence="6" type="ORF">FTW19_05185</name>
</gene>
<evidence type="ECO:0000256" key="1">
    <source>
        <dbReference type="ARBA" id="ARBA00022801"/>
    </source>
</evidence>
<dbReference type="Pfam" id="PF18120">
    <property type="entry name" value="DUF5597"/>
    <property type="match status" value="1"/>
</dbReference>
<dbReference type="Proteomes" id="UP000321820">
    <property type="component" value="Chromosome"/>
</dbReference>
<dbReference type="Gene3D" id="3.20.20.80">
    <property type="entry name" value="Glycosidases"/>
    <property type="match status" value="1"/>
</dbReference>
<dbReference type="GO" id="GO:0005975">
    <property type="term" value="P:carbohydrate metabolic process"/>
    <property type="evidence" value="ECO:0007669"/>
    <property type="project" value="InterPro"/>
</dbReference>
<keyword evidence="7" id="KW-1185">Reference proteome</keyword>
<evidence type="ECO:0000313" key="6">
    <source>
        <dbReference type="EMBL" id="QEE27455.1"/>
    </source>
</evidence>
<evidence type="ECO:0000259" key="5">
    <source>
        <dbReference type="Pfam" id="PF18120"/>
    </source>
</evidence>
<accession>A0A5B9E8K6</accession>